<reference evidence="2" key="1">
    <citation type="submission" date="2015-06" db="UniProtKB">
        <authorList>
            <consortium name="EnsemblPlants"/>
        </authorList>
    </citation>
    <scope>IDENTIFICATION</scope>
</reference>
<accession>M8BQD8</accession>
<dbReference type="PANTHER" id="PTHR33326">
    <property type="entry name" value="OS05G0543800 PROTEIN"/>
    <property type="match status" value="1"/>
</dbReference>
<dbReference type="PANTHER" id="PTHR33326:SF45">
    <property type="entry name" value="OS05G0477500 PROTEIN"/>
    <property type="match status" value="1"/>
</dbReference>
<sequence length="212" mass="24803">MTTRTTHTRSPRRLRHGRYCYEDDQRIRFGQYGVSDGPGITDREPDGKQEDHSYNALVDDFMGAVVENWCEPANFDQAAREERYRKQTNRFAELALKRYNKNKNNKMLKLVCTVILVELVFIRDNGQVKYSLVEAIDGAIFHERSYDYAHVNFYANAKNGPKKNDPKVLVFAELKHVGRRVNAMALTSFHFLDEKKQTRYERTTKKNALSRM</sequence>
<protein>
    <recommendedName>
        <fullName evidence="1">DUF3615 domain-containing protein</fullName>
    </recommendedName>
</protein>
<proteinExistence type="predicted"/>
<evidence type="ECO:0000259" key="1">
    <source>
        <dbReference type="Pfam" id="PF12274"/>
    </source>
</evidence>
<dbReference type="Pfam" id="PF12274">
    <property type="entry name" value="DUF3615"/>
    <property type="match status" value="1"/>
</dbReference>
<dbReference type="EnsemblPlants" id="EMT27210">
    <property type="protein sequence ID" value="EMT27210"/>
    <property type="gene ID" value="F775_24543"/>
</dbReference>
<name>M8BQD8_AEGTA</name>
<dbReference type="InterPro" id="IPR022059">
    <property type="entry name" value="DUF3615"/>
</dbReference>
<dbReference type="AlphaFoldDB" id="M8BQD8"/>
<organism evidence="2">
    <name type="scientific">Aegilops tauschii</name>
    <name type="common">Tausch's goatgrass</name>
    <name type="synonym">Aegilops squarrosa</name>
    <dbReference type="NCBI Taxonomy" id="37682"/>
    <lineage>
        <taxon>Eukaryota</taxon>
        <taxon>Viridiplantae</taxon>
        <taxon>Streptophyta</taxon>
        <taxon>Embryophyta</taxon>
        <taxon>Tracheophyta</taxon>
        <taxon>Spermatophyta</taxon>
        <taxon>Magnoliopsida</taxon>
        <taxon>Liliopsida</taxon>
        <taxon>Poales</taxon>
        <taxon>Poaceae</taxon>
        <taxon>BOP clade</taxon>
        <taxon>Pooideae</taxon>
        <taxon>Triticodae</taxon>
        <taxon>Triticeae</taxon>
        <taxon>Triticinae</taxon>
        <taxon>Aegilops</taxon>
    </lineage>
</organism>
<feature type="domain" description="DUF3615" evidence="1">
    <location>
        <begin position="93"/>
        <end position="177"/>
    </location>
</feature>
<evidence type="ECO:0000313" key="2">
    <source>
        <dbReference type="EnsemblPlants" id="EMT27210"/>
    </source>
</evidence>